<protein>
    <submittedName>
        <fullName evidence="2">Uncharacterized protein</fullName>
    </submittedName>
</protein>
<dbReference type="Proteomes" id="UP001305647">
    <property type="component" value="Unassembled WGS sequence"/>
</dbReference>
<feature type="compositionally biased region" description="Basic and acidic residues" evidence="1">
    <location>
        <begin position="42"/>
        <end position="54"/>
    </location>
</feature>
<dbReference type="EMBL" id="MU863628">
    <property type="protein sequence ID" value="KAK4103696.1"/>
    <property type="molecule type" value="Genomic_DNA"/>
</dbReference>
<reference evidence="2" key="2">
    <citation type="submission" date="2023-05" db="EMBL/GenBank/DDBJ databases">
        <authorList>
            <consortium name="Lawrence Berkeley National Laboratory"/>
            <person name="Steindorff A."/>
            <person name="Hensen N."/>
            <person name="Bonometti L."/>
            <person name="Westerberg I."/>
            <person name="Brannstrom I.O."/>
            <person name="Guillou S."/>
            <person name="Cros-Aarteil S."/>
            <person name="Calhoun S."/>
            <person name="Haridas S."/>
            <person name="Kuo A."/>
            <person name="Mondo S."/>
            <person name="Pangilinan J."/>
            <person name="Riley R."/>
            <person name="Labutti K."/>
            <person name="Andreopoulos B."/>
            <person name="Lipzen A."/>
            <person name="Chen C."/>
            <person name="Yanf M."/>
            <person name="Daum C."/>
            <person name="Ng V."/>
            <person name="Clum A."/>
            <person name="Ohm R."/>
            <person name="Martin F."/>
            <person name="Silar P."/>
            <person name="Natvig D."/>
            <person name="Lalanne C."/>
            <person name="Gautier V."/>
            <person name="Ament-Velasquez S.L."/>
            <person name="Kruys A."/>
            <person name="Hutchinson M.I."/>
            <person name="Powell A.J."/>
            <person name="Barry K."/>
            <person name="Miller A.N."/>
            <person name="Grigoriev I.V."/>
            <person name="Debuchy R."/>
            <person name="Gladieux P."/>
            <person name="Thoren M.H."/>
            <person name="Johannesson H."/>
        </authorList>
    </citation>
    <scope>NUCLEOTIDE SEQUENCE</scope>
    <source>
        <strain evidence="2">CBS 757.83</strain>
    </source>
</reference>
<feature type="compositionally biased region" description="Polar residues" evidence="1">
    <location>
        <begin position="1"/>
        <end position="13"/>
    </location>
</feature>
<gene>
    <name evidence="2" type="ORF">N658DRAFT_494190</name>
</gene>
<evidence type="ECO:0000313" key="2">
    <source>
        <dbReference type="EMBL" id="KAK4103696.1"/>
    </source>
</evidence>
<accession>A0AAN6QA42</accession>
<organism evidence="2 3">
    <name type="scientific">Parathielavia hyrcaniae</name>
    <dbReference type="NCBI Taxonomy" id="113614"/>
    <lineage>
        <taxon>Eukaryota</taxon>
        <taxon>Fungi</taxon>
        <taxon>Dikarya</taxon>
        <taxon>Ascomycota</taxon>
        <taxon>Pezizomycotina</taxon>
        <taxon>Sordariomycetes</taxon>
        <taxon>Sordariomycetidae</taxon>
        <taxon>Sordariales</taxon>
        <taxon>Chaetomiaceae</taxon>
        <taxon>Parathielavia</taxon>
    </lineage>
</organism>
<dbReference type="AlphaFoldDB" id="A0AAN6QA42"/>
<evidence type="ECO:0000256" key="1">
    <source>
        <dbReference type="SAM" id="MobiDB-lite"/>
    </source>
</evidence>
<name>A0AAN6QA42_9PEZI</name>
<feature type="region of interest" description="Disordered" evidence="1">
    <location>
        <begin position="40"/>
        <end position="67"/>
    </location>
</feature>
<comment type="caution">
    <text evidence="2">The sequence shown here is derived from an EMBL/GenBank/DDBJ whole genome shotgun (WGS) entry which is preliminary data.</text>
</comment>
<reference evidence="2" key="1">
    <citation type="journal article" date="2023" name="Mol. Phylogenet. Evol.">
        <title>Genome-scale phylogeny and comparative genomics of the fungal order Sordariales.</title>
        <authorList>
            <person name="Hensen N."/>
            <person name="Bonometti L."/>
            <person name="Westerberg I."/>
            <person name="Brannstrom I.O."/>
            <person name="Guillou S."/>
            <person name="Cros-Aarteil S."/>
            <person name="Calhoun S."/>
            <person name="Haridas S."/>
            <person name="Kuo A."/>
            <person name="Mondo S."/>
            <person name="Pangilinan J."/>
            <person name="Riley R."/>
            <person name="LaButti K."/>
            <person name="Andreopoulos B."/>
            <person name="Lipzen A."/>
            <person name="Chen C."/>
            <person name="Yan M."/>
            <person name="Daum C."/>
            <person name="Ng V."/>
            <person name="Clum A."/>
            <person name="Steindorff A."/>
            <person name="Ohm R.A."/>
            <person name="Martin F."/>
            <person name="Silar P."/>
            <person name="Natvig D.O."/>
            <person name="Lalanne C."/>
            <person name="Gautier V."/>
            <person name="Ament-Velasquez S.L."/>
            <person name="Kruys A."/>
            <person name="Hutchinson M.I."/>
            <person name="Powell A.J."/>
            <person name="Barry K."/>
            <person name="Miller A.N."/>
            <person name="Grigoriev I.V."/>
            <person name="Debuchy R."/>
            <person name="Gladieux P."/>
            <person name="Hiltunen Thoren M."/>
            <person name="Johannesson H."/>
        </authorList>
    </citation>
    <scope>NUCLEOTIDE SEQUENCE</scope>
    <source>
        <strain evidence="2">CBS 757.83</strain>
    </source>
</reference>
<proteinExistence type="predicted"/>
<keyword evidence="3" id="KW-1185">Reference proteome</keyword>
<sequence length="67" mass="7396">MEPYQRQDSLTSSPRRHPRLTAAGLVLGGTFLALRRGARNMADNDARQKSRPETSRYVPVDRSGGGL</sequence>
<feature type="region of interest" description="Disordered" evidence="1">
    <location>
        <begin position="1"/>
        <end position="21"/>
    </location>
</feature>
<evidence type="ECO:0000313" key="3">
    <source>
        <dbReference type="Proteomes" id="UP001305647"/>
    </source>
</evidence>